<feature type="transmembrane region" description="Helical" evidence="1">
    <location>
        <begin position="126"/>
        <end position="145"/>
    </location>
</feature>
<feature type="transmembrane region" description="Helical" evidence="1">
    <location>
        <begin position="68"/>
        <end position="85"/>
    </location>
</feature>
<accession>A0ABX7CFV0</accession>
<feature type="transmembrane region" description="Helical" evidence="1">
    <location>
        <begin position="293"/>
        <end position="310"/>
    </location>
</feature>
<proteinExistence type="predicted"/>
<keyword evidence="1" id="KW-0472">Membrane</keyword>
<dbReference type="RefSeq" id="WP_201627784.1">
    <property type="nucleotide sequence ID" value="NZ_CP068114.1"/>
</dbReference>
<evidence type="ECO:0000313" key="3">
    <source>
        <dbReference type="Proteomes" id="UP000595375"/>
    </source>
</evidence>
<feature type="transmembrane region" description="Helical" evidence="1">
    <location>
        <begin position="6"/>
        <end position="22"/>
    </location>
</feature>
<gene>
    <name evidence="2" type="ORF">I6I83_04505</name>
</gene>
<feature type="transmembrane region" description="Helical" evidence="1">
    <location>
        <begin position="213"/>
        <end position="233"/>
    </location>
</feature>
<feature type="transmembrane region" description="Helical" evidence="1">
    <location>
        <begin position="157"/>
        <end position="176"/>
    </location>
</feature>
<evidence type="ECO:0008006" key="4">
    <source>
        <dbReference type="Google" id="ProtNLM"/>
    </source>
</evidence>
<protein>
    <recommendedName>
        <fullName evidence="4">Beta-carotene 15,15'-monooxygenase</fullName>
    </recommendedName>
</protein>
<feature type="transmembrane region" description="Helical" evidence="1">
    <location>
        <begin position="34"/>
        <end position="56"/>
    </location>
</feature>
<reference evidence="2 3" key="1">
    <citation type="submission" date="2021-01" db="EMBL/GenBank/DDBJ databases">
        <title>FDA dAtabase for Regulatory Grade micrObial Sequences (FDA-ARGOS): Supporting development and validation of Infectious Disease Dx tests.</title>
        <authorList>
            <person name="Sproer C."/>
            <person name="Gronow S."/>
            <person name="Severitt S."/>
            <person name="Schroder I."/>
            <person name="Tallon L."/>
            <person name="Sadzewicz L."/>
            <person name="Zhao X."/>
            <person name="Boylan J."/>
            <person name="Ott S."/>
            <person name="Bowen H."/>
            <person name="Vavikolanu K."/>
            <person name="Mehta A."/>
            <person name="Aluvathingal J."/>
            <person name="Nadendla S."/>
            <person name="Lowell S."/>
            <person name="Myers T."/>
            <person name="Yan Y."/>
            <person name="Sichtig H."/>
        </authorList>
    </citation>
    <scope>NUCLEOTIDE SEQUENCE [LARGE SCALE GENOMIC DNA]</scope>
    <source>
        <strain evidence="2 3">FDAARGOS_1126</strain>
    </source>
</reference>
<keyword evidence="1" id="KW-1133">Transmembrane helix</keyword>
<evidence type="ECO:0000313" key="2">
    <source>
        <dbReference type="EMBL" id="QQS88402.1"/>
    </source>
</evidence>
<organism evidence="2 3">
    <name type="scientific">Fusobacterium canifelinum</name>
    <dbReference type="NCBI Taxonomy" id="285729"/>
    <lineage>
        <taxon>Bacteria</taxon>
        <taxon>Fusobacteriati</taxon>
        <taxon>Fusobacteriota</taxon>
        <taxon>Fusobacteriia</taxon>
        <taxon>Fusobacteriales</taxon>
        <taxon>Fusobacteriaceae</taxon>
        <taxon>Fusobacterium</taxon>
    </lineage>
</organism>
<sequence length="336" mass="40088">MVIINIILKIFIIISSFFCSIKKEKTTRYLILQCLYCTIVLLVPVFIISYFIYIVAIIGNGSPNISELTLYLEILVLGCFYYYIFSNRKFEINLANSFLITILYLTEYIEDKSKIKLVKKYIWRELINFFSLFAFISFFVVGIILKTKITLEILDKISIIGIVFAFVISSLLYIGVKKEQKERVKRKICAILFFTIVWIIFLVYLFFNEGNFDNFLLLIFSMIFTFPTIYIWIKDIPHIITAPYNQKVEQRKVIVLEKYSIQNVKKIGNKYLRETIDKLGELWKKIKNIKTKNVLIILPILILFFIYIYYSQELIYFFWRKSKIIIYHLTQEQMEC</sequence>
<dbReference type="Proteomes" id="UP000595375">
    <property type="component" value="Chromosome"/>
</dbReference>
<evidence type="ECO:0000256" key="1">
    <source>
        <dbReference type="SAM" id="Phobius"/>
    </source>
</evidence>
<keyword evidence="3" id="KW-1185">Reference proteome</keyword>
<keyword evidence="1" id="KW-0812">Transmembrane</keyword>
<dbReference type="EMBL" id="CP068114">
    <property type="protein sequence ID" value="QQS88402.1"/>
    <property type="molecule type" value="Genomic_DNA"/>
</dbReference>
<name>A0ABX7CFV0_9FUSO</name>
<feature type="transmembrane region" description="Helical" evidence="1">
    <location>
        <begin position="188"/>
        <end position="207"/>
    </location>
</feature>